<gene>
    <name evidence="1" type="ORF">G3KMM_00368</name>
</gene>
<accession>A0ABY0FJW4</accession>
<evidence type="ECO:0000313" key="1">
    <source>
        <dbReference type="EMBL" id="RYC73480.1"/>
    </source>
</evidence>
<comment type="caution">
    <text evidence="1">The sequence shown here is derived from an EMBL/GenBank/DDBJ whole genome shotgun (WGS) entry which is preliminary data.</text>
</comment>
<proteinExistence type="predicted"/>
<dbReference type="RefSeq" id="WP_129604787.1">
    <property type="nucleotide sequence ID" value="NZ_PRLL01000011.1"/>
</dbReference>
<dbReference type="Proteomes" id="UP001191004">
    <property type="component" value="Unassembled WGS sequence"/>
</dbReference>
<keyword evidence="2" id="KW-1185">Reference proteome</keyword>
<dbReference type="EMBL" id="PRLL01000011">
    <property type="protein sequence ID" value="RYC73480.1"/>
    <property type="molecule type" value="Genomic_DNA"/>
</dbReference>
<name>A0ABY0FJW4_9BACT</name>
<protein>
    <submittedName>
        <fullName evidence="1">Uncharacterized protein</fullName>
    </submittedName>
</protein>
<sequence>MKNNINNNQERVEVMALFGYEMTPCQPLNFKKRSGEEFEVTELLQTHIRFIGNTAIHIFDVIAGQSNYQLSFNATDLSWHLRLA</sequence>
<reference evidence="1 2" key="2">
    <citation type="journal article" date="2020" name="Cell Rep.">
        <title>Acquisition and Adaptation of Ultra-small Parasitic Reduced Genome Bacteria to Mammalian Hosts.</title>
        <authorList>
            <person name="McLean J.S."/>
            <person name="Bor B."/>
            <person name="Kerns K.A."/>
            <person name="Liu Q."/>
            <person name="To T.T."/>
            <person name="Solden L."/>
            <person name="Hendrickson E.L."/>
            <person name="Wrighton K."/>
            <person name="Shi W."/>
            <person name="He X."/>
        </authorList>
    </citation>
    <scope>NUCLEOTIDE SEQUENCE [LARGE SCALE GENOMIC DNA]</scope>
    <source>
        <strain evidence="1 2">TM7_KMM_G3_1_HOT_351</strain>
    </source>
</reference>
<evidence type="ECO:0000313" key="2">
    <source>
        <dbReference type="Proteomes" id="UP001191004"/>
    </source>
</evidence>
<organism evidence="1 2">
    <name type="scientific">Candidatus Nanosyncoccus nanoralicus</name>
    <dbReference type="NCBI Taxonomy" id="2171996"/>
    <lineage>
        <taxon>Bacteria</taxon>
        <taxon>Candidatus Saccharimonadota</taxon>
        <taxon>Candidatus Nanosyncoccalia</taxon>
        <taxon>Candidatus Nanosyncoccales</taxon>
        <taxon>Candidatus Nanosyncoccaceae</taxon>
        <taxon>Candidatus Nanosyncoccus</taxon>
    </lineage>
</organism>
<reference evidence="1 2" key="1">
    <citation type="journal article" date="2018" name="bioRxiv">
        <title>Evidence of independent acquisition and adaption of ultra-small bacteria to human hosts across the highly diverse yet reduced genomes of the phylum Saccharibacteria.</title>
        <authorList>
            <person name="McLean J.S."/>
            <person name="Bor B."/>
            <person name="To T.T."/>
            <person name="Liu Q."/>
            <person name="Kearns K.A."/>
            <person name="Solden L.M."/>
            <person name="Wrighton K.C."/>
            <person name="He X."/>
            <person name="Shi W."/>
        </authorList>
    </citation>
    <scope>NUCLEOTIDE SEQUENCE [LARGE SCALE GENOMIC DNA]</scope>
    <source>
        <strain evidence="1 2">TM7_KMM_G3_1_HOT_351</strain>
    </source>
</reference>